<reference evidence="1 2" key="1">
    <citation type="submission" date="2020-03" db="EMBL/GenBank/DDBJ databases">
        <title>Screen low temperature-resistant strains for efficient degradation of petroleum hydrocarbons under the low temperature.</title>
        <authorList>
            <person name="Wang Y."/>
            <person name="Chen J."/>
        </authorList>
    </citation>
    <scope>NUCLEOTIDE SEQUENCE [LARGE SCALE GENOMIC DNA]</scope>
    <source>
        <strain evidence="1 2">KB1</strain>
    </source>
</reference>
<protein>
    <submittedName>
        <fullName evidence="1">Uncharacterized protein</fullName>
    </submittedName>
</protein>
<gene>
    <name evidence="1" type="ORF">G9444_6024</name>
</gene>
<organism evidence="1 2">
    <name type="scientific">Rhodococcus erythropolis</name>
    <name type="common">Arthrobacter picolinophilus</name>
    <dbReference type="NCBI Taxonomy" id="1833"/>
    <lineage>
        <taxon>Bacteria</taxon>
        <taxon>Bacillati</taxon>
        <taxon>Actinomycetota</taxon>
        <taxon>Actinomycetes</taxon>
        <taxon>Mycobacteriales</taxon>
        <taxon>Nocardiaceae</taxon>
        <taxon>Rhodococcus</taxon>
        <taxon>Rhodococcus erythropolis group</taxon>
    </lineage>
</organism>
<name>A0A6G9D210_RHOER</name>
<dbReference type="Proteomes" id="UP000502345">
    <property type="component" value="Chromosome"/>
</dbReference>
<evidence type="ECO:0000313" key="2">
    <source>
        <dbReference type="Proteomes" id="UP000502345"/>
    </source>
</evidence>
<dbReference type="EMBL" id="CP050124">
    <property type="protein sequence ID" value="QIP43267.1"/>
    <property type="molecule type" value="Genomic_DNA"/>
</dbReference>
<proteinExistence type="predicted"/>
<sequence>MKTCDSSLVVGSQGNYPIGDWMKRLE</sequence>
<accession>A0A6G9D210</accession>
<dbReference type="AlphaFoldDB" id="A0A6G9D210"/>
<evidence type="ECO:0000313" key="1">
    <source>
        <dbReference type="EMBL" id="QIP43267.1"/>
    </source>
</evidence>